<feature type="domain" description="von Hippel-Lindau disease tumour suppressor beta" evidence="2">
    <location>
        <begin position="36"/>
        <end position="86"/>
    </location>
</feature>
<dbReference type="AlphaFoldDB" id="A0A255YTF6"/>
<gene>
    <name evidence="3" type="ORF">CHU95_17055</name>
</gene>
<evidence type="ECO:0000313" key="4">
    <source>
        <dbReference type="Proteomes" id="UP000216998"/>
    </source>
</evidence>
<keyword evidence="1" id="KW-0732">Signal</keyword>
<feature type="chain" id="PRO_5012829826" description="von Hippel-Lindau disease tumour suppressor beta domain-containing protein" evidence="1">
    <location>
        <begin position="23"/>
        <end position="130"/>
    </location>
</feature>
<accession>A0A255YTF6</accession>
<feature type="signal peptide" evidence="1">
    <location>
        <begin position="1"/>
        <end position="22"/>
    </location>
</feature>
<dbReference type="InterPro" id="IPR024053">
    <property type="entry name" value="VHL_beta_dom"/>
</dbReference>
<evidence type="ECO:0000259" key="2">
    <source>
        <dbReference type="Pfam" id="PF01847"/>
    </source>
</evidence>
<dbReference type="Gene3D" id="2.60.40.780">
    <property type="entry name" value="von Hippel-Lindau disease tumour suppressor, beta domain"/>
    <property type="match status" value="1"/>
</dbReference>
<keyword evidence="4" id="KW-1185">Reference proteome</keyword>
<comment type="caution">
    <text evidence="3">The sequence shown here is derived from an EMBL/GenBank/DDBJ whole genome shotgun (WGS) entry which is preliminary data.</text>
</comment>
<proteinExistence type="predicted"/>
<sequence length="130" mass="14306">MRGFFVACAMAISVIAASSAHAQQCDNQQQPSPQTRTKAGMSLQNATTSQINVLWADFEGVLTHYTTLQPKQTAAFDSYVGHIWYLEAFTPEGAVCLGPIRPAQVNTTCKMRIELDSQGFLYEQQACKVE</sequence>
<protein>
    <recommendedName>
        <fullName evidence="2">von Hippel-Lindau disease tumour suppressor beta domain-containing protein</fullName>
    </recommendedName>
</protein>
<dbReference type="SUPFAM" id="SSF49468">
    <property type="entry name" value="VHL"/>
    <property type="match status" value="1"/>
</dbReference>
<dbReference type="OrthoDB" id="8372416at2"/>
<evidence type="ECO:0000256" key="1">
    <source>
        <dbReference type="SAM" id="SignalP"/>
    </source>
</evidence>
<organism evidence="3 4">
    <name type="scientific">Niveispirillum lacus</name>
    <dbReference type="NCBI Taxonomy" id="1981099"/>
    <lineage>
        <taxon>Bacteria</taxon>
        <taxon>Pseudomonadati</taxon>
        <taxon>Pseudomonadota</taxon>
        <taxon>Alphaproteobacteria</taxon>
        <taxon>Rhodospirillales</taxon>
        <taxon>Azospirillaceae</taxon>
        <taxon>Niveispirillum</taxon>
    </lineage>
</organism>
<dbReference type="InterPro" id="IPR036208">
    <property type="entry name" value="VHL_sf"/>
</dbReference>
<reference evidence="3 4" key="1">
    <citation type="submission" date="2017-07" db="EMBL/GenBank/DDBJ databases">
        <title>Niveispirillum cyanobacteriorum sp. nov., isolated from cyanobacterial aggregates in a eutrophic lake.</title>
        <authorList>
            <person name="Cai H."/>
        </authorList>
    </citation>
    <scope>NUCLEOTIDE SEQUENCE [LARGE SCALE GENOMIC DNA]</scope>
    <source>
        <strain evidence="4">TH1-14</strain>
    </source>
</reference>
<evidence type="ECO:0000313" key="3">
    <source>
        <dbReference type="EMBL" id="OYQ32498.1"/>
    </source>
</evidence>
<dbReference type="EMBL" id="NOXU01000031">
    <property type="protein sequence ID" value="OYQ32498.1"/>
    <property type="molecule type" value="Genomic_DNA"/>
</dbReference>
<dbReference type="InterPro" id="IPR037140">
    <property type="entry name" value="VHL_beta_dom_sf"/>
</dbReference>
<name>A0A255YTF6_9PROT</name>
<dbReference type="RefSeq" id="WP_094457535.1">
    <property type="nucleotide sequence ID" value="NZ_NOXU01000031.1"/>
</dbReference>
<dbReference type="Pfam" id="PF01847">
    <property type="entry name" value="VHL"/>
    <property type="match status" value="1"/>
</dbReference>
<dbReference type="Proteomes" id="UP000216998">
    <property type="component" value="Unassembled WGS sequence"/>
</dbReference>